<name>A0A814ZC04_9BILA</name>
<evidence type="ECO:0000313" key="2">
    <source>
        <dbReference type="EMBL" id="CAF1240308.1"/>
    </source>
</evidence>
<comment type="caution">
    <text evidence="2">The sequence shown here is derived from an EMBL/GenBank/DDBJ whole genome shotgun (WGS) entry which is preliminary data.</text>
</comment>
<dbReference type="Proteomes" id="UP000663855">
    <property type="component" value="Unassembled WGS sequence"/>
</dbReference>
<dbReference type="InterPro" id="IPR019734">
    <property type="entry name" value="TPR_rpt"/>
</dbReference>
<proteinExistence type="predicted"/>
<dbReference type="SUPFAM" id="SSF48452">
    <property type="entry name" value="TPR-like"/>
    <property type="match status" value="1"/>
</dbReference>
<dbReference type="PANTHER" id="PTHR10098:SF108">
    <property type="entry name" value="TETRATRICOPEPTIDE REPEAT PROTEIN 28"/>
    <property type="match status" value="1"/>
</dbReference>
<feature type="repeat" description="TPR" evidence="1">
    <location>
        <begin position="520"/>
        <end position="553"/>
    </location>
</feature>
<keyword evidence="1" id="KW-0802">TPR repeat</keyword>
<dbReference type="SMART" id="SM00028">
    <property type="entry name" value="TPR"/>
    <property type="match status" value="3"/>
</dbReference>
<dbReference type="InterPro" id="IPR011990">
    <property type="entry name" value="TPR-like_helical_dom_sf"/>
</dbReference>
<gene>
    <name evidence="2" type="ORF">CJN711_LOCUS13957</name>
</gene>
<dbReference type="Gene3D" id="1.25.40.10">
    <property type="entry name" value="Tetratricopeptide repeat domain"/>
    <property type="match status" value="2"/>
</dbReference>
<dbReference type="AlphaFoldDB" id="A0A814ZC04"/>
<sequence>MANAGSSIDNDKDSDINNQGSTAECSSSFVLVWLYSFGTLDKLQLDHFRHMDVIKSVKPFTESVVCISHLSTLQNERVILILSTKLAKEIISIVHGMTNIFYIYLFSNDSELDLQWMNDFSKVHGSYCDVETLKSKLLSDTSELDVRKDKTTLFNNESYFIPVNYNDDFIAFQTFVEILLSPGLKIDQNVEKGIEIYREIYEGNGRELLKIDIFASDYQPEEAVNWYTRDCFFPRVLNKSFRCFELKLLLGLKCYIIDLNTQLEHLYLEQKEEHYQRHMTYYAGMPLPKNEIEYLKKNVGCLTMIKTFLEATKDHAVACMFSGEGAQIPQFASVLFEIRIDQNFYPVRPFASVRHLSPFPDEDGVIFGFGFIFRIESVEMITDSMWLVILTATNEAQHVAKELINQFKTNLNKPINHITFGNLLNKLNKPKETINYYEGLLNIITPSSKDMVEIYSNLGTAHYLQMEYQLALVYLNKAFDTLKHVENTLGILKSDSENETQSNQSILLQSQSNSVATLQSEIYYNLGIVYHSLSQYDLALQYYKQLLHLIAEKEISLVNLAVIYNSIGSLYLKTGAYDLASEYFHKALDFALIKSPSNDPCTLQCLANVNSLTKLNDEMNDIASTADQLRTLSTHNDSKDSASS</sequence>
<dbReference type="Pfam" id="PF13424">
    <property type="entry name" value="TPR_12"/>
    <property type="match status" value="1"/>
</dbReference>
<feature type="repeat" description="TPR" evidence="1">
    <location>
        <begin position="561"/>
        <end position="594"/>
    </location>
</feature>
<protein>
    <submittedName>
        <fullName evidence="2">Uncharacterized protein</fullName>
    </submittedName>
</protein>
<dbReference type="SUPFAM" id="SSF56399">
    <property type="entry name" value="ADP-ribosylation"/>
    <property type="match status" value="1"/>
</dbReference>
<dbReference type="EMBL" id="CAJNOV010006241">
    <property type="protein sequence ID" value="CAF1240308.1"/>
    <property type="molecule type" value="Genomic_DNA"/>
</dbReference>
<dbReference type="PROSITE" id="PS50005">
    <property type="entry name" value="TPR"/>
    <property type="match status" value="2"/>
</dbReference>
<evidence type="ECO:0000313" key="3">
    <source>
        <dbReference type="Proteomes" id="UP000663855"/>
    </source>
</evidence>
<dbReference type="PROSITE" id="PS50293">
    <property type="entry name" value="TPR_REGION"/>
    <property type="match status" value="1"/>
</dbReference>
<reference evidence="2" key="1">
    <citation type="submission" date="2021-02" db="EMBL/GenBank/DDBJ databases">
        <authorList>
            <person name="Nowell W R."/>
        </authorList>
    </citation>
    <scope>NUCLEOTIDE SEQUENCE</scope>
</reference>
<accession>A0A814ZC04</accession>
<dbReference type="PANTHER" id="PTHR10098">
    <property type="entry name" value="RAPSYN-RELATED"/>
    <property type="match status" value="1"/>
</dbReference>
<organism evidence="2 3">
    <name type="scientific">Rotaria magnacalcarata</name>
    <dbReference type="NCBI Taxonomy" id="392030"/>
    <lineage>
        <taxon>Eukaryota</taxon>
        <taxon>Metazoa</taxon>
        <taxon>Spiralia</taxon>
        <taxon>Gnathifera</taxon>
        <taxon>Rotifera</taxon>
        <taxon>Eurotatoria</taxon>
        <taxon>Bdelloidea</taxon>
        <taxon>Philodinida</taxon>
        <taxon>Philodinidae</taxon>
        <taxon>Rotaria</taxon>
    </lineage>
</organism>
<evidence type="ECO:0000256" key="1">
    <source>
        <dbReference type="PROSITE-ProRule" id="PRU00339"/>
    </source>
</evidence>